<sequence length="105" mass="11623">MLLSVSFPVQLSISTTELSIWSGVCLSIITYVSSPPMSAINALRILSDFVLLSPEQAVVPERLVPTTMNDLMSELSSSSISICRYDYRSHSFSLHLFAFTSLFVQ</sequence>
<keyword evidence="2" id="KW-1185">Reference proteome</keyword>
<accession>A0AAV7QDC4</accession>
<gene>
    <name evidence="1" type="ORF">NDU88_004654</name>
</gene>
<dbReference type="EMBL" id="JANPWB010000010">
    <property type="protein sequence ID" value="KAJ1138263.1"/>
    <property type="molecule type" value="Genomic_DNA"/>
</dbReference>
<dbReference type="Proteomes" id="UP001066276">
    <property type="component" value="Chromosome 6"/>
</dbReference>
<reference evidence="1" key="1">
    <citation type="journal article" date="2022" name="bioRxiv">
        <title>Sequencing and chromosome-scale assembly of the giantPleurodeles waltlgenome.</title>
        <authorList>
            <person name="Brown T."/>
            <person name="Elewa A."/>
            <person name="Iarovenko S."/>
            <person name="Subramanian E."/>
            <person name="Araus A.J."/>
            <person name="Petzold A."/>
            <person name="Susuki M."/>
            <person name="Suzuki K.-i.T."/>
            <person name="Hayashi T."/>
            <person name="Toyoda A."/>
            <person name="Oliveira C."/>
            <person name="Osipova E."/>
            <person name="Leigh N.D."/>
            <person name="Simon A."/>
            <person name="Yun M.H."/>
        </authorList>
    </citation>
    <scope>NUCLEOTIDE SEQUENCE</scope>
    <source>
        <strain evidence="1">20211129_DDA</strain>
        <tissue evidence="1">Liver</tissue>
    </source>
</reference>
<dbReference type="AlphaFoldDB" id="A0AAV7QDC4"/>
<evidence type="ECO:0000313" key="2">
    <source>
        <dbReference type="Proteomes" id="UP001066276"/>
    </source>
</evidence>
<name>A0AAV7QDC4_PLEWA</name>
<comment type="caution">
    <text evidence="1">The sequence shown here is derived from an EMBL/GenBank/DDBJ whole genome shotgun (WGS) entry which is preliminary data.</text>
</comment>
<protein>
    <submittedName>
        <fullName evidence="1">Uncharacterized protein</fullName>
    </submittedName>
</protein>
<organism evidence="1 2">
    <name type="scientific">Pleurodeles waltl</name>
    <name type="common">Iberian ribbed newt</name>
    <dbReference type="NCBI Taxonomy" id="8319"/>
    <lineage>
        <taxon>Eukaryota</taxon>
        <taxon>Metazoa</taxon>
        <taxon>Chordata</taxon>
        <taxon>Craniata</taxon>
        <taxon>Vertebrata</taxon>
        <taxon>Euteleostomi</taxon>
        <taxon>Amphibia</taxon>
        <taxon>Batrachia</taxon>
        <taxon>Caudata</taxon>
        <taxon>Salamandroidea</taxon>
        <taxon>Salamandridae</taxon>
        <taxon>Pleurodelinae</taxon>
        <taxon>Pleurodeles</taxon>
    </lineage>
</organism>
<proteinExistence type="predicted"/>
<evidence type="ECO:0000313" key="1">
    <source>
        <dbReference type="EMBL" id="KAJ1138263.1"/>
    </source>
</evidence>